<dbReference type="Proteomes" id="UP000314251">
    <property type="component" value="Unassembled WGS sequence"/>
</dbReference>
<feature type="region of interest" description="Disordered" evidence="1">
    <location>
        <begin position="1"/>
        <end position="20"/>
    </location>
</feature>
<keyword evidence="3" id="KW-1185">Reference proteome</keyword>
<name>A0A5N6AE50_9ACTN</name>
<evidence type="ECO:0000256" key="1">
    <source>
        <dbReference type="SAM" id="MobiDB-lite"/>
    </source>
</evidence>
<accession>A0A5N6AE50</accession>
<dbReference type="RefSeq" id="WP_139667823.1">
    <property type="nucleotide sequence ID" value="NZ_VDLY02000007.1"/>
</dbReference>
<sequence length="236" mass="25909">MRTKTQPTVRPAPTPVPGPAAVWPPVRPQLPVPYVVSWSAERSGAGERLCVRSNGEGLGYRDERAEDRDHHGVLWARSADGCGEGRPVFPAMHPLRQREAMFNRLCQVCAKPASRTSDGVLFLNQREAEGDGEEPDHWEGALTTKPPVCLPCAALAVRLCPHLTDPIAIRSRAPRLWGVFGGFFVSTLTGGWADPVPGTNYLRYGSPDQPWFLANQLVVQLRRCTVVDLRAELATV</sequence>
<comment type="caution">
    <text evidence="2">The sequence shown here is derived from an EMBL/GenBank/DDBJ whole genome shotgun (WGS) entry which is preliminary data.</text>
</comment>
<evidence type="ECO:0000313" key="3">
    <source>
        <dbReference type="Proteomes" id="UP000314251"/>
    </source>
</evidence>
<protein>
    <submittedName>
        <fullName evidence="2">Uncharacterized protein</fullName>
    </submittedName>
</protein>
<reference evidence="2" key="1">
    <citation type="submission" date="2019-10" db="EMBL/GenBank/DDBJ databases">
        <title>Nonomuraea sp. nov., isolated from Phyllanthus amarus.</title>
        <authorList>
            <person name="Klykleung N."/>
            <person name="Tanasupawat S."/>
        </authorList>
    </citation>
    <scope>NUCLEOTIDE SEQUENCE [LARGE SCALE GENOMIC DNA]</scope>
    <source>
        <strain evidence="2">3MP-10</strain>
    </source>
</reference>
<organism evidence="2 3">
    <name type="scientific">Streptomyces mimosae</name>
    <dbReference type="NCBI Taxonomy" id="2586635"/>
    <lineage>
        <taxon>Bacteria</taxon>
        <taxon>Bacillati</taxon>
        <taxon>Actinomycetota</taxon>
        <taxon>Actinomycetes</taxon>
        <taxon>Kitasatosporales</taxon>
        <taxon>Streptomycetaceae</taxon>
        <taxon>Streptomyces</taxon>
    </lineage>
</organism>
<proteinExistence type="predicted"/>
<dbReference type="EMBL" id="VDLY02000007">
    <property type="protein sequence ID" value="KAB8165788.1"/>
    <property type="molecule type" value="Genomic_DNA"/>
</dbReference>
<gene>
    <name evidence="2" type="ORF">FH607_012725</name>
</gene>
<evidence type="ECO:0000313" key="2">
    <source>
        <dbReference type="EMBL" id="KAB8165788.1"/>
    </source>
</evidence>
<dbReference type="OrthoDB" id="3689934at2"/>
<dbReference type="AlphaFoldDB" id="A0A5N6AE50"/>